<feature type="compositionally biased region" description="Pro residues" evidence="5">
    <location>
        <begin position="245"/>
        <end position="259"/>
    </location>
</feature>
<dbReference type="Pfam" id="PF13903">
    <property type="entry name" value="Claudin_2"/>
    <property type="match status" value="1"/>
</dbReference>
<keyword evidence="3 6" id="KW-1133">Transmembrane helix</keyword>
<comment type="subcellular location">
    <subcellularLocation>
        <location evidence="1">Membrane</location>
        <topology evidence="1">Multi-pass membrane protein</topology>
    </subcellularLocation>
</comment>
<feature type="transmembrane region" description="Helical" evidence="6">
    <location>
        <begin position="20"/>
        <end position="39"/>
    </location>
</feature>
<dbReference type="Gene3D" id="1.20.140.150">
    <property type="match status" value="1"/>
</dbReference>
<feature type="region of interest" description="Disordered" evidence="5">
    <location>
        <begin position="245"/>
        <end position="269"/>
    </location>
</feature>
<feature type="transmembrane region" description="Helical" evidence="6">
    <location>
        <begin position="175"/>
        <end position="195"/>
    </location>
</feature>
<evidence type="ECO:0000256" key="5">
    <source>
        <dbReference type="SAM" id="MobiDB-lite"/>
    </source>
</evidence>
<gene>
    <name evidence="7" type="ORF">V1264_006909</name>
</gene>
<comment type="caution">
    <text evidence="7">The sequence shown here is derived from an EMBL/GenBank/DDBJ whole genome shotgun (WGS) entry which is preliminary data.</text>
</comment>
<keyword evidence="8" id="KW-1185">Reference proteome</keyword>
<keyword evidence="2 6" id="KW-0812">Transmembrane</keyword>
<organism evidence="7 8">
    <name type="scientific">Littorina saxatilis</name>
    <dbReference type="NCBI Taxonomy" id="31220"/>
    <lineage>
        <taxon>Eukaryota</taxon>
        <taxon>Metazoa</taxon>
        <taxon>Spiralia</taxon>
        <taxon>Lophotrochozoa</taxon>
        <taxon>Mollusca</taxon>
        <taxon>Gastropoda</taxon>
        <taxon>Caenogastropoda</taxon>
        <taxon>Littorinimorpha</taxon>
        <taxon>Littorinoidea</taxon>
        <taxon>Littorinidae</taxon>
        <taxon>Littorina</taxon>
    </lineage>
</organism>
<evidence type="ECO:0000313" key="8">
    <source>
        <dbReference type="Proteomes" id="UP001374579"/>
    </source>
</evidence>
<evidence type="ECO:0000256" key="4">
    <source>
        <dbReference type="ARBA" id="ARBA00023136"/>
    </source>
</evidence>
<keyword evidence="4 6" id="KW-0472">Membrane</keyword>
<evidence type="ECO:0000313" key="7">
    <source>
        <dbReference type="EMBL" id="KAK7095513.1"/>
    </source>
</evidence>
<evidence type="ECO:0000256" key="1">
    <source>
        <dbReference type="ARBA" id="ARBA00004141"/>
    </source>
</evidence>
<feature type="transmembrane region" description="Helical" evidence="6">
    <location>
        <begin position="96"/>
        <end position="115"/>
    </location>
</feature>
<evidence type="ECO:0000256" key="2">
    <source>
        <dbReference type="ARBA" id="ARBA00022692"/>
    </source>
</evidence>
<evidence type="ECO:0000256" key="6">
    <source>
        <dbReference type="SAM" id="Phobius"/>
    </source>
</evidence>
<dbReference type="EMBL" id="JBAMIC010000018">
    <property type="protein sequence ID" value="KAK7095513.1"/>
    <property type="molecule type" value="Genomic_DNA"/>
</dbReference>
<sequence length="269" mass="29522">MYPRRTSGHGTPVFHQRTRGYQAGVALLFTSLTLFVIGFSTKYWFHLSGISEENGVFVSNFGLWEVCTSGTRPQKFVVCRYWSIARVSRWFSSVRMLECAGLINLAIACVTTYLVNFPYPETDGGGVRYSATAAGMVGLLGCAVFAVNSSGNGVLTRRAARAGVQCLEYRVDWSFYLTLIASVLAVLAAVMVRALNGPLAEEGNEITIATVATDSQGRSQSYSAVPAYERQRHLHVAYQAMAEPPPYSRIAPDDPPPPYNQNDPQPMTR</sequence>
<proteinExistence type="predicted"/>
<protein>
    <submittedName>
        <fullName evidence="7">Uncharacterized protein</fullName>
    </submittedName>
</protein>
<feature type="compositionally biased region" description="Low complexity" evidence="5">
    <location>
        <begin position="260"/>
        <end position="269"/>
    </location>
</feature>
<dbReference type="Proteomes" id="UP001374579">
    <property type="component" value="Unassembled WGS sequence"/>
</dbReference>
<dbReference type="GO" id="GO:0016020">
    <property type="term" value="C:membrane"/>
    <property type="evidence" value="ECO:0007669"/>
    <property type="project" value="UniProtKB-SubCell"/>
</dbReference>
<reference evidence="7 8" key="1">
    <citation type="submission" date="2024-02" db="EMBL/GenBank/DDBJ databases">
        <title>Chromosome-scale genome assembly of the rough periwinkle Littorina saxatilis.</title>
        <authorList>
            <person name="De Jode A."/>
            <person name="Faria R."/>
            <person name="Formenti G."/>
            <person name="Sims Y."/>
            <person name="Smith T.P."/>
            <person name="Tracey A."/>
            <person name="Wood J.M.D."/>
            <person name="Zagrodzka Z.B."/>
            <person name="Johannesson K."/>
            <person name="Butlin R.K."/>
            <person name="Leder E.H."/>
        </authorList>
    </citation>
    <scope>NUCLEOTIDE SEQUENCE [LARGE SCALE GENOMIC DNA]</scope>
    <source>
        <strain evidence="7">Snail1</strain>
        <tissue evidence="7">Muscle</tissue>
    </source>
</reference>
<accession>A0AAN9AY67</accession>
<evidence type="ECO:0000256" key="3">
    <source>
        <dbReference type="ARBA" id="ARBA00022989"/>
    </source>
</evidence>
<name>A0AAN9AY67_9CAEN</name>
<feature type="transmembrane region" description="Helical" evidence="6">
    <location>
        <begin position="127"/>
        <end position="148"/>
    </location>
</feature>
<dbReference type="InterPro" id="IPR004031">
    <property type="entry name" value="PMP22/EMP/MP20/Claudin"/>
</dbReference>
<dbReference type="AlphaFoldDB" id="A0AAN9AY67"/>